<reference evidence="2 3" key="1">
    <citation type="submission" date="2008-07" db="EMBL/GenBank/DDBJ databases">
        <authorList>
            <person name="Tandeau de Marsac N."/>
            <person name="Ferriera S."/>
            <person name="Johnson J."/>
            <person name="Kravitz S."/>
            <person name="Beeson K."/>
            <person name="Sutton G."/>
            <person name="Rogers Y.-H."/>
            <person name="Friedman R."/>
            <person name="Frazier M."/>
            <person name="Venter J.C."/>
        </authorList>
    </citation>
    <scope>NUCLEOTIDE SEQUENCE [LARGE SCALE GENOMIC DNA]</scope>
    <source>
        <strain evidence="2 3">PCC 7420</strain>
    </source>
</reference>
<evidence type="ECO:0000313" key="2">
    <source>
        <dbReference type="EMBL" id="EDX73359.1"/>
    </source>
</evidence>
<keyword evidence="3" id="KW-1185">Reference proteome</keyword>
<name>B4VXP6_9CYAN</name>
<dbReference type="eggNOG" id="COG4636">
    <property type="taxonomic scope" value="Bacteria"/>
</dbReference>
<dbReference type="Proteomes" id="UP000003835">
    <property type="component" value="Unassembled WGS sequence"/>
</dbReference>
<dbReference type="HOGENOM" id="CLU_3249924_0_0_3"/>
<protein>
    <submittedName>
        <fullName evidence="2">Uncharacterized protein</fullName>
    </submittedName>
</protein>
<dbReference type="EMBL" id="DS989858">
    <property type="protein sequence ID" value="EDX73359.1"/>
    <property type="molecule type" value="Genomic_DNA"/>
</dbReference>
<accession>B4VXP6</accession>
<dbReference type="AlphaFoldDB" id="B4VXP6"/>
<evidence type="ECO:0000256" key="1">
    <source>
        <dbReference type="SAM" id="MobiDB-lite"/>
    </source>
</evidence>
<evidence type="ECO:0000313" key="3">
    <source>
        <dbReference type="Proteomes" id="UP000003835"/>
    </source>
</evidence>
<dbReference type="STRING" id="118168.MC7420_1155"/>
<proteinExistence type="predicted"/>
<feature type="compositionally biased region" description="Polar residues" evidence="1">
    <location>
        <begin position="1"/>
        <end position="11"/>
    </location>
</feature>
<sequence>MVQELQSSERVNLQHPDSDGQPLADNTIQFRWIVVIKENLKL</sequence>
<gene>
    <name evidence="2" type="ORF">MC7420_1155</name>
</gene>
<organism evidence="2 3">
    <name type="scientific">Coleofasciculus chthonoplastes PCC 7420</name>
    <dbReference type="NCBI Taxonomy" id="118168"/>
    <lineage>
        <taxon>Bacteria</taxon>
        <taxon>Bacillati</taxon>
        <taxon>Cyanobacteriota</taxon>
        <taxon>Cyanophyceae</taxon>
        <taxon>Coleofasciculales</taxon>
        <taxon>Coleofasciculaceae</taxon>
        <taxon>Coleofasciculus</taxon>
    </lineage>
</organism>
<feature type="region of interest" description="Disordered" evidence="1">
    <location>
        <begin position="1"/>
        <end position="20"/>
    </location>
</feature>